<dbReference type="InterPro" id="IPR001310">
    <property type="entry name" value="Histidine_triad_HIT"/>
</dbReference>
<dbReference type="PROSITE" id="PS51084">
    <property type="entry name" value="HIT_2"/>
    <property type="match status" value="1"/>
</dbReference>
<evidence type="ECO:0000313" key="5">
    <source>
        <dbReference type="EMBL" id="PCI78281.1"/>
    </source>
</evidence>
<evidence type="ECO:0000256" key="3">
    <source>
        <dbReference type="PROSITE-ProRule" id="PRU00464"/>
    </source>
</evidence>
<feature type="domain" description="HIT" evidence="4">
    <location>
        <begin position="4"/>
        <end position="111"/>
    </location>
</feature>
<sequence length="111" mass="12127">MSTIFEQIVEGTIPSKKVFETEHVLVIEDMMPKAPVHLLIITKKLYPNIQSIPVDELSIVSHIIEVAQSVAKKVGVADNYRLVTNSGKGAGQTVFHLHFHLLGGAILGDIT</sequence>
<dbReference type="InterPro" id="IPR019808">
    <property type="entry name" value="Histidine_triad_CS"/>
</dbReference>
<evidence type="ECO:0000256" key="2">
    <source>
        <dbReference type="PIRSR" id="PIRSR601310-3"/>
    </source>
</evidence>
<dbReference type="SUPFAM" id="SSF54197">
    <property type="entry name" value="HIT-like"/>
    <property type="match status" value="1"/>
</dbReference>
<dbReference type="PANTHER" id="PTHR23089">
    <property type="entry name" value="HISTIDINE TRIAD HIT PROTEIN"/>
    <property type="match status" value="1"/>
</dbReference>
<proteinExistence type="predicted"/>
<protein>
    <submittedName>
        <fullName evidence="5">Histidine triad nucleotide-binding protein</fullName>
    </submittedName>
</protein>
<organism evidence="5 6">
    <name type="scientific">Aerophobetes bacterium</name>
    <dbReference type="NCBI Taxonomy" id="2030807"/>
    <lineage>
        <taxon>Bacteria</taxon>
        <taxon>Candidatus Aerophobota</taxon>
    </lineage>
</organism>
<dbReference type="InterPro" id="IPR036265">
    <property type="entry name" value="HIT-like_sf"/>
</dbReference>
<accession>A0A2A4X7J0</accession>
<gene>
    <name evidence="5" type="ORF">COB21_01250</name>
</gene>
<feature type="active site" description="Tele-AMP-histidine intermediate" evidence="1">
    <location>
        <position position="98"/>
    </location>
</feature>
<reference evidence="6" key="1">
    <citation type="submission" date="2017-08" db="EMBL/GenBank/DDBJ databases">
        <title>A dynamic microbial community with high functional redundancy inhabits the cold, oxic subseafloor aquifer.</title>
        <authorList>
            <person name="Tully B.J."/>
            <person name="Wheat C.G."/>
            <person name="Glazer B.T."/>
            <person name="Huber J.A."/>
        </authorList>
    </citation>
    <scope>NUCLEOTIDE SEQUENCE [LARGE SCALE GENOMIC DNA]</scope>
</reference>
<dbReference type="PROSITE" id="PS00892">
    <property type="entry name" value="HIT_1"/>
    <property type="match status" value="1"/>
</dbReference>
<dbReference type="AlphaFoldDB" id="A0A2A4X7J0"/>
<dbReference type="Gene3D" id="3.30.428.10">
    <property type="entry name" value="HIT-like"/>
    <property type="match status" value="1"/>
</dbReference>
<feature type="short sequence motif" description="Histidine triad motif" evidence="2 3">
    <location>
        <begin position="96"/>
        <end position="100"/>
    </location>
</feature>
<dbReference type="Proteomes" id="UP000218775">
    <property type="component" value="Unassembled WGS sequence"/>
</dbReference>
<dbReference type="EMBL" id="NVUK01000007">
    <property type="protein sequence ID" value="PCI78281.1"/>
    <property type="molecule type" value="Genomic_DNA"/>
</dbReference>
<dbReference type="Pfam" id="PF01230">
    <property type="entry name" value="HIT"/>
    <property type="match status" value="1"/>
</dbReference>
<dbReference type="GO" id="GO:0003824">
    <property type="term" value="F:catalytic activity"/>
    <property type="evidence" value="ECO:0007669"/>
    <property type="project" value="InterPro"/>
</dbReference>
<dbReference type="PRINTS" id="PR00332">
    <property type="entry name" value="HISTRIAD"/>
</dbReference>
<evidence type="ECO:0000256" key="1">
    <source>
        <dbReference type="PIRSR" id="PIRSR601310-1"/>
    </source>
</evidence>
<dbReference type="InterPro" id="IPR011146">
    <property type="entry name" value="HIT-like"/>
</dbReference>
<comment type="caution">
    <text evidence="5">The sequence shown here is derived from an EMBL/GenBank/DDBJ whole genome shotgun (WGS) entry which is preliminary data.</text>
</comment>
<evidence type="ECO:0000259" key="4">
    <source>
        <dbReference type="PROSITE" id="PS51084"/>
    </source>
</evidence>
<evidence type="ECO:0000313" key="6">
    <source>
        <dbReference type="Proteomes" id="UP000218775"/>
    </source>
</evidence>
<name>A0A2A4X7J0_UNCAE</name>